<proteinExistence type="inferred from homology"/>
<dbReference type="InterPro" id="IPR034718">
    <property type="entry name" value="RlpA"/>
</dbReference>
<dbReference type="InterPro" id="IPR036680">
    <property type="entry name" value="SPOR-like_sf"/>
</dbReference>
<keyword evidence="8" id="KW-1185">Reference proteome</keyword>
<dbReference type="InterPro" id="IPR036908">
    <property type="entry name" value="RlpA-like_sf"/>
</dbReference>
<dbReference type="EMBL" id="VFJB01000004">
    <property type="protein sequence ID" value="KAA0258594.1"/>
    <property type="molecule type" value="Genomic_DNA"/>
</dbReference>
<comment type="similarity">
    <text evidence="4 5">Belongs to the RlpA family.</text>
</comment>
<dbReference type="Gene3D" id="3.30.70.1070">
    <property type="entry name" value="Sporulation related repeat"/>
    <property type="match status" value="1"/>
</dbReference>
<dbReference type="NCBIfam" id="TIGR00413">
    <property type="entry name" value="rlpA"/>
    <property type="match status" value="1"/>
</dbReference>
<evidence type="ECO:0000256" key="3">
    <source>
        <dbReference type="ARBA" id="ARBA00023316"/>
    </source>
</evidence>
<dbReference type="InterPro" id="IPR012997">
    <property type="entry name" value="RplA"/>
</dbReference>
<keyword evidence="3 4" id="KW-0961">Cell wall biogenesis/degradation</keyword>
<dbReference type="Proteomes" id="UP000322876">
    <property type="component" value="Unassembled WGS sequence"/>
</dbReference>
<evidence type="ECO:0000256" key="1">
    <source>
        <dbReference type="ARBA" id="ARBA00022729"/>
    </source>
</evidence>
<comment type="caution">
    <text evidence="7">The sequence shown here is derived from an EMBL/GenBank/DDBJ whole genome shotgun (WGS) entry which is preliminary data.</text>
</comment>
<comment type="function">
    <text evidence="4">Lytic transglycosylase with a strong preference for naked glycan strands that lack stem peptides.</text>
</comment>
<dbReference type="CDD" id="cd22268">
    <property type="entry name" value="DPBB_RlpA-like"/>
    <property type="match status" value="1"/>
</dbReference>
<dbReference type="PANTHER" id="PTHR34183:SF1">
    <property type="entry name" value="ENDOLYTIC PEPTIDOGLYCAN TRANSGLYCOSYLASE RLPA"/>
    <property type="match status" value="1"/>
</dbReference>
<keyword evidence="1" id="KW-0732">Signal</keyword>
<evidence type="ECO:0000256" key="2">
    <source>
        <dbReference type="ARBA" id="ARBA00023239"/>
    </source>
</evidence>
<name>A0A5A8F5D5_9BACT</name>
<accession>A0A5A8F5D5</accession>
<dbReference type="EC" id="4.2.2.-" evidence="4"/>
<dbReference type="Pfam" id="PF05036">
    <property type="entry name" value="SPOR"/>
    <property type="match status" value="1"/>
</dbReference>
<evidence type="ECO:0000313" key="7">
    <source>
        <dbReference type="EMBL" id="KAA0258594.1"/>
    </source>
</evidence>
<dbReference type="GO" id="GO:0071555">
    <property type="term" value="P:cell wall organization"/>
    <property type="evidence" value="ECO:0007669"/>
    <property type="project" value="UniProtKB-KW"/>
</dbReference>
<dbReference type="Gene3D" id="2.40.40.10">
    <property type="entry name" value="RlpA-like domain"/>
    <property type="match status" value="1"/>
</dbReference>
<evidence type="ECO:0000313" key="8">
    <source>
        <dbReference type="Proteomes" id="UP000322876"/>
    </source>
</evidence>
<gene>
    <name evidence="4" type="primary">rlpA</name>
    <name evidence="7" type="ORF">FHQ18_05390</name>
</gene>
<dbReference type="InterPro" id="IPR009009">
    <property type="entry name" value="RlpA-like_DPBB"/>
</dbReference>
<feature type="domain" description="SPOR" evidence="6">
    <location>
        <begin position="166"/>
        <end position="241"/>
    </location>
</feature>
<dbReference type="InterPro" id="IPR007730">
    <property type="entry name" value="SPOR-like_dom"/>
</dbReference>
<keyword evidence="2 4" id="KW-0456">Lyase</keyword>
<protein>
    <recommendedName>
        <fullName evidence="4">Probable endolytic peptidoglycan transglycosylase RlpA</fullName>
        <ecNumber evidence="4">4.2.2.-</ecNumber>
    </recommendedName>
</protein>
<dbReference type="GO" id="GO:0000270">
    <property type="term" value="P:peptidoglycan metabolic process"/>
    <property type="evidence" value="ECO:0007669"/>
    <property type="project" value="UniProtKB-UniRule"/>
</dbReference>
<reference evidence="7 8" key="1">
    <citation type="submission" date="2019-06" db="EMBL/GenBank/DDBJ databases">
        <title>Genomic insights into carbon and energy metabolism of Deferribacter autotrophicus revealed new metabolic traits in the phylum Deferribacteres.</title>
        <authorList>
            <person name="Slobodkin A.I."/>
            <person name="Slobodkina G.B."/>
            <person name="Allioux M."/>
            <person name="Alain K."/>
            <person name="Jebbar M."/>
            <person name="Shadrin V."/>
            <person name="Kublanov I.V."/>
            <person name="Toshchakov S.V."/>
            <person name="Bonch-Osmolovskaya E.A."/>
        </authorList>
    </citation>
    <scope>NUCLEOTIDE SEQUENCE [LARGE SCALE GENOMIC DNA]</scope>
    <source>
        <strain evidence="7 8">SL50</strain>
    </source>
</reference>
<sequence>MSKKYTVLFVVAALLLLFNGCAKKHRPPRYNAKGVYYGKPYIIRGKIYYPYTKVKDFEQVGIASWYGIEEHGKLTASGERFNMYSLTAAHKLLPLGSIVHVKNLENGKEVTVRINDRGPFVSGRIIDLSYAAAKKIGIVGKGTAKVKITLLSESPDFYQVKGKRIDFDKGDFAIQIGSFKSYENALRLKNKFKNAKILTAYIRGVKFYRVWLTGFNSLDKANKYLAKIRYKYHGAFITSLK</sequence>
<evidence type="ECO:0000256" key="5">
    <source>
        <dbReference type="RuleBase" id="RU003495"/>
    </source>
</evidence>
<evidence type="ECO:0000259" key="6">
    <source>
        <dbReference type="PROSITE" id="PS51724"/>
    </source>
</evidence>
<dbReference type="SUPFAM" id="SSF50685">
    <property type="entry name" value="Barwin-like endoglucanases"/>
    <property type="match status" value="1"/>
</dbReference>
<dbReference type="RefSeq" id="WP_149266148.1">
    <property type="nucleotide sequence ID" value="NZ_VFJB01000004.1"/>
</dbReference>
<dbReference type="Pfam" id="PF03330">
    <property type="entry name" value="DPBB_1"/>
    <property type="match status" value="1"/>
</dbReference>
<dbReference type="HAMAP" id="MF_02071">
    <property type="entry name" value="RlpA"/>
    <property type="match status" value="1"/>
</dbReference>
<dbReference type="GO" id="GO:0042834">
    <property type="term" value="F:peptidoglycan binding"/>
    <property type="evidence" value="ECO:0007669"/>
    <property type="project" value="InterPro"/>
</dbReference>
<dbReference type="GO" id="GO:0008932">
    <property type="term" value="F:lytic endotransglycosylase activity"/>
    <property type="evidence" value="ECO:0007669"/>
    <property type="project" value="UniProtKB-UniRule"/>
</dbReference>
<evidence type="ECO:0000256" key="4">
    <source>
        <dbReference type="HAMAP-Rule" id="MF_02071"/>
    </source>
</evidence>
<organism evidence="7 8">
    <name type="scientific">Deferribacter autotrophicus</name>
    <dbReference type="NCBI Taxonomy" id="500465"/>
    <lineage>
        <taxon>Bacteria</taxon>
        <taxon>Pseudomonadati</taxon>
        <taxon>Deferribacterota</taxon>
        <taxon>Deferribacteres</taxon>
        <taxon>Deferribacterales</taxon>
        <taxon>Deferribacteraceae</taxon>
        <taxon>Deferribacter</taxon>
    </lineage>
</organism>
<dbReference type="PANTHER" id="PTHR34183">
    <property type="entry name" value="ENDOLYTIC PEPTIDOGLYCAN TRANSGLYCOSYLASE RLPA"/>
    <property type="match status" value="1"/>
</dbReference>
<dbReference type="PROSITE" id="PS51724">
    <property type="entry name" value="SPOR"/>
    <property type="match status" value="1"/>
</dbReference>
<dbReference type="OrthoDB" id="9779128at2"/>
<dbReference type="AlphaFoldDB" id="A0A5A8F5D5"/>
<dbReference type="SUPFAM" id="SSF110997">
    <property type="entry name" value="Sporulation related repeat"/>
    <property type="match status" value="1"/>
</dbReference>